<dbReference type="Pfam" id="PF00650">
    <property type="entry name" value="CRAL_TRIO"/>
    <property type="match status" value="1"/>
</dbReference>
<proteinExistence type="predicted"/>
<feature type="non-terminal residue" evidence="2">
    <location>
        <position position="188"/>
    </location>
</feature>
<evidence type="ECO:0000313" key="3">
    <source>
        <dbReference type="Proteomes" id="UP000801492"/>
    </source>
</evidence>
<comment type="caution">
    <text evidence="2">The sequence shown here is derived from an EMBL/GenBank/DDBJ whole genome shotgun (WGS) entry which is preliminary data.</text>
</comment>
<dbReference type="GO" id="GO:0016020">
    <property type="term" value="C:membrane"/>
    <property type="evidence" value="ECO:0007669"/>
    <property type="project" value="TreeGrafter"/>
</dbReference>
<dbReference type="SUPFAM" id="SSF52087">
    <property type="entry name" value="CRAL/TRIO domain"/>
    <property type="match status" value="1"/>
</dbReference>
<feature type="domain" description="CRAL-TRIO" evidence="1">
    <location>
        <begin position="1"/>
        <end position="132"/>
    </location>
</feature>
<dbReference type="AlphaFoldDB" id="A0A8K0CVK4"/>
<evidence type="ECO:0000313" key="2">
    <source>
        <dbReference type="EMBL" id="KAF2892121.1"/>
    </source>
</evidence>
<gene>
    <name evidence="2" type="ORF">ILUMI_14052</name>
</gene>
<name>A0A8K0CVK4_IGNLU</name>
<accession>A0A8K0CVK4</accession>
<reference evidence="2" key="1">
    <citation type="submission" date="2019-08" db="EMBL/GenBank/DDBJ databases">
        <title>The genome of the North American firefly Photinus pyralis.</title>
        <authorList>
            <consortium name="Photinus pyralis genome working group"/>
            <person name="Fallon T.R."/>
            <person name="Sander Lower S.E."/>
            <person name="Weng J.-K."/>
        </authorList>
    </citation>
    <scope>NUCLEOTIDE SEQUENCE</scope>
    <source>
        <strain evidence="2">TRF0915ILg1</strain>
        <tissue evidence="2">Whole body</tissue>
    </source>
</reference>
<keyword evidence="3" id="KW-1185">Reference proteome</keyword>
<dbReference type="PROSITE" id="PS50191">
    <property type="entry name" value="CRAL_TRIO"/>
    <property type="match status" value="1"/>
</dbReference>
<protein>
    <recommendedName>
        <fullName evidence="1">CRAL-TRIO domain-containing protein</fullName>
    </recommendedName>
</protein>
<evidence type="ECO:0000259" key="1">
    <source>
        <dbReference type="PROSITE" id="PS50191"/>
    </source>
</evidence>
<sequence length="188" mass="21830">KFDTSKFNSTDMARAHMITYETLIDDEETQILGVTHIGDVTDGSPSMITMWSINEFATLLKWGEQSFPMRHKEIHVLNMPTVYKYVYNFMLSRISEKIRDRVRVTDPQEGPHKAIDPCLLPCEYGGVMPMSKMVELWKKELDEKRERLLSFDRMNLLSDQGIICRRSKVNDSGEIENMSGSFRKLEVD</sequence>
<dbReference type="CDD" id="cd00170">
    <property type="entry name" value="SEC14"/>
    <property type="match status" value="1"/>
</dbReference>
<dbReference type="PANTHER" id="PTHR10174">
    <property type="entry name" value="ALPHA-TOCOPHEROL TRANSFER PROTEIN-RELATED"/>
    <property type="match status" value="1"/>
</dbReference>
<dbReference type="InterPro" id="IPR001251">
    <property type="entry name" value="CRAL-TRIO_dom"/>
</dbReference>
<dbReference type="GO" id="GO:1902936">
    <property type="term" value="F:phosphatidylinositol bisphosphate binding"/>
    <property type="evidence" value="ECO:0007669"/>
    <property type="project" value="TreeGrafter"/>
</dbReference>
<dbReference type="InterPro" id="IPR036865">
    <property type="entry name" value="CRAL-TRIO_dom_sf"/>
</dbReference>
<organism evidence="2 3">
    <name type="scientific">Ignelater luminosus</name>
    <name type="common">Cucubano</name>
    <name type="synonym">Pyrophorus luminosus</name>
    <dbReference type="NCBI Taxonomy" id="2038154"/>
    <lineage>
        <taxon>Eukaryota</taxon>
        <taxon>Metazoa</taxon>
        <taxon>Ecdysozoa</taxon>
        <taxon>Arthropoda</taxon>
        <taxon>Hexapoda</taxon>
        <taxon>Insecta</taxon>
        <taxon>Pterygota</taxon>
        <taxon>Neoptera</taxon>
        <taxon>Endopterygota</taxon>
        <taxon>Coleoptera</taxon>
        <taxon>Polyphaga</taxon>
        <taxon>Elateriformia</taxon>
        <taxon>Elateroidea</taxon>
        <taxon>Elateridae</taxon>
        <taxon>Agrypninae</taxon>
        <taxon>Pyrophorini</taxon>
        <taxon>Ignelater</taxon>
    </lineage>
</organism>
<dbReference type="PANTHER" id="PTHR10174:SF120">
    <property type="entry name" value="CELLULAR RETINALDEHYDE BINDING PROTEIN"/>
    <property type="match status" value="1"/>
</dbReference>
<dbReference type="Gene3D" id="3.40.525.10">
    <property type="entry name" value="CRAL-TRIO lipid binding domain"/>
    <property type="match status" value="1"/>
</dbReference>
<dbReference type="OrthoDB" id="1434354at2759"/>
<dbReference type="EMBL" id="VTPC01012662">
    <property type="protein sequence ID" value="KAF2892121.1"/>
    <property type="molecule type" value="Genomic_DNA"/>
</dbReference>
<dbReference type="Proteomes" id="UP000801492">
    <property type="component" value="Unassembled WGS sequence"/>
</dbReference>